<feature type="compositionally biased region" description="Basic residues" evidence="1">
    <location>
        <begin position="1"/>
        <end position="14"/>
    </location>
</feature>
<evidence type="ECO:0000313" key="4">
    <source>
        <dbReference type="RefSeq" id="XP_033576429.1"/>
    </source>
</evidence>
<feature type="compositionally biased region" description="Low complexity" evidence="1">
    <location>
        <begin position="99"/>
        <end position="116"/>
    </location>
</feature>
<keyword evidence="3" id="KW-1185">Reference proteome</keyword>
<gene>
    <name evidence="2 4" type="ORF">BDZ99DRAFT_531810</name>
</gene>
<evidence type="ECO:0000256" key="1">
    <source>
        <dbReference type="SAM" id="MobiDB-lite"/>
    </source>
</evidence>
<evidence type="ECO:0000313" key="3">
    <source>
        <dbReference type="Proteomes" id="UP000504636"/>
    </source>
</evidence>
<dbReference type="GeneID" id="54467360"/>
<proteinExistence type="predicted"/>
<name>A0A6A6YNB8_9PEZI</name>
<feature type="region of interest" description="Disordered" evidence="1">
    <location>
        <begin position="99"/>
        <end position="132"/>
    </location>
</feature>
<evidence type="ECO:0000313" key="2">
    <source>
        <dbReference type="EMBL" id="KAF2809465.1"/>
    </source>
</evidence>
<dbReference type="EMBL" id="MU003701">
    <property type="protein sequence ID" value="KAF2809465.1"/>
    <property type="molecule type" value="Genomic_DNA"/>
</dbReference>
<dbReference type="Proteomes" id="UP000504636">
    <property type="component" value="Unplaced"/>
</dbReference>
<reference evidence="2 4" key="1">
    <citation type="journal article" date="2020" name="Stud. Mycol.">
        <title>101 Dothideomycetes genomes: a test case for predicting lifestyles and emergence of pathogens.</title>
        <authorList>
            <person name="Haridas S."/>
            <person name="Albert R."/>
            <person name="Binder M."/>
            <person name="Bloem J."/>
            <person name="Labutti K."/>
            <person name="Salamov A."/>
            <person name="Andreopoulos B."/>
            <person name="Baker S."/>
            <person name="Barry K."/>
            <person name="Bills G."/>
            <person name="Bluhm B."/>
            <person name="Cannon C."/>
            <person name="Castanera R."/>
            <person name="Culley D."/>
            <person name="Daum C."/>
            <person name="Ezra D."/>
            <person name="Gonzalez J."/>
            <person name="Henrissat B."/>
            <person name="Kuo A."/>
            <person name="Liang C."/>
            <person name="Lipzen A."/>
            <person name="Lutzoni F."/>
            <person name="Magnuson J."/>
            <person name="Mondo S."/>
            <person name="Nolan M."/>
            <person name="Ohm R."/>
            <person name="Pangilinan J."/>
            <person name="Park H.-J."/>
            <person name="Ramirez L."/>
            <person name="Alfaro M."/>
            <person name="Sun H."/>
            <person name="Tritt A."/>
            <person name="Yoshinaga Y."/>
            <person name="Zwiers L.-H."/>
            <person name="Turgeon B."/>
            <person name="Goodwin S."/>
            <person name="Spatafora J."/>
            <person name="Crous P."/>
            <person name="Grigoriev I."/>
        </authorList>
    </citation>
    <scope>NUCLEOTIDE SEQUENCE</scope>
    <source>
        <strain evidence="2 4">CBS 304.34</strain>
    </source>
</reference>
<organism evidence="2">
    <name type="scientific">Mytilinidion resinicola</name>
    <dbReference type="NCBI Taxonomy" id="574789"/>
    <lineage>
        <taxon>Eukaryota</taxon>
        <taxon>Fungi</taxon>
        <taxon>Dikarya</taxon>
        <taxon>Ascomycota</taxon>
        <taxon>Pezizomycotina</taxon>
        <taxon>Dothideomycetes</taxon>
        <taxon>Pleosporomycetidae</taxon>
        <taxon>Mytilinidiales</taxon>
        <taxon>Mytilinidiaceae</taxon>
        <taxon>Mytilinidion</taxon>
    </lineage>
</organism>
<sequence>MACNPHLHKHRSRHLTAPPHEMGGRRGPSTTGACETDAAQRRAHRQRQHVPGGDSLREAVRVRATTPPTPLVGRRGQHPGPPCIEGHRRADCFCDSRARLASRPPSRSPSVRALSPTTRSFSSRRGAIREPHVSRLSHRFGLPGSPERLAPTSRPLARWRLRL</sequence>
<dbReference type="AlphaFoldDB" id="A0A6A6YNB8"/>
<reference evidence="4" key="3">
    <citation type="submission" date="2025-04" db="UniProtKB">
        <authorList>
            <consortium name="RefSeq"/>
        </authorList>
    </citation>
    <scope>IDENTIFICATION</scope>
    <source>
        <strain evidence="4">CBS 304.34</strain>
    </source>
</reference>
<accession>A0A6A6YNB8</accession>
<protein>
    <submittedName>
        <fullName evidence="2 4">Uncharacterized protein</fullName>
    </submittedName>
</protein>
<reference evidence="4" key="2">
    <citation type="submission" date="2020-04" db="EMBL/GenBank/DDBJ databases">
        <authorList>
            <consortium name="NCBI Genome Project"/>
        </authorList>
    </citation>
    <scope>NUCLEOTIDE SEQUENCE</scope>
    <source>
        <strain evidence="4">CBS 304.34</strain>
    </source>
</reference>
<dbReference type="RefSeq" id="XP_033576429.1">
    <property type="nucleotide sequence ID" value="XM_033726467.1"/>
</dbReference>
<feature type="region of interest" description="Disordered" evidence="1">
    <location>
        <begin position="1"/>
        <end position="86"/>
    </location>
</feature>